<organism evidence="2 3">
    <name type="scientific">Phlyctema vagabunda</name>
    <dbReference type="NCBI Taxonomy" id="108571"/>
    <lineage>
        <taxon>Eukaryota</taxon>
        <taxon>Fungi</taxon>
        <taxon>Dikarya</taxon>
        <taxon>Ascomycota</taxon>
        <taxon>Pezizomycotina</taxon>
        <taxon>Leotiomycetes</taxon>
        <taxon>Helotiales</taxon>
        <taxon>Dermateaceae</taxon>
        <taxon>Phlyctema</taxon>
    </lineage>
</organism>
<accession>A0ABR4PCC2</accession>
<feature type="region of interest" description="Disordered" evidence="1">
    <location>
        <begin position="40"/>
        <end position="92"/>
    </location>
</feature>
<dbReference type="InterPro" id="IPR007849">
    <property type="entry name" value="ATP10"/>
</dbReference>
<dbReference type="EMBL" id="JBFCZG010000006">
    <property type="protein sequence ID" value="KAL3420914.1"/>
    <property type="molecule type" value="Genomic_DNA"/>
</dbReference>
<proteinExistence type="predicted"/>
<gene>
    <name evidence="2" type="ORF">PVAG01_07359</name>
</gene>
<dbReference type="Proteomes" id="UP001629113">
    <property type="component" value="Unassembled WGS sequence"/>
</dbReference>
<reference evidence="2 3" key="1">
    <citation type="submission" date="2024-06" db="EMBL/GenBank/DDBJ databases">
        <title>Complete genome of Phlyctema vagabunda strain 19-DSS-EL-015.</title>
        <authorList>
            <person name="Fiorenzani C."/>
        </authorList>
    </citation>
    <scope>NUCLEOTIDE SEQUENCE [LARGE SCALE GENOMIC DNA]</scope>
    <source>
        <strain evidence="2 3">19-DSS-EL-015</strain>
    </source>
</reference>
<dbReference type="PANTHER" id="PTHR28106:SF1">
    <property type="entry name" value="MITOCHONDRIAL ATPASE COMPLEX SUBUNIT ATP10"/>
    <property type="match status" value="1"/>
</dbReference>
<keyword evidence="3" id="KW-1185">Reference proteome</keyword>
<name>A0ABR4PCC2_9HELO</name>
<evidence type="ECO:0000256" key="1">
    <source>
        <dbReference type="SAM" id="MobiDB-lite"/>
    </source>
</evidence>
<sequence>MLYSTRPLRLSSVKKLDSAACFLCQWRSFSSSYRQLAAKETKEEPASSGPPPLPPIDAPRATGRAVDKFTPKPLGRPIGIANPPKAGENSGVDKRTFRQKRDDFVNYDKHLEKRKQLTRKMATPYFREWSNMQWSKGKSFLMPPSLFKADRALYFPNFQGQTLEKRKKGISDTTPVLQDKVSVVSIFSSAWAENQVATFASEKQNPELHDAIRKSGGLAQMVQINIEENTLKAWIIKLFMPSLRRRIGASNLARYFLVRRGVTEDTRDAIGLLNSKVGYTYLVDGECRIRWAGSGPSQKEEREGLVKGVNRLVAEANAKKSRVPAGGLTEGMNVRSVGKSTAT</sequence>
<feature type="region of interest" description="Disordered" evidence="1">
    <location>
        <begin position="324"/>
        <end position="343"/>
    </location>
</feature>
<protein>
    <submittedName>
        <fullName evidence="2">ATP10 protein</fullName>
    </submittedName>
</protein>
<evidence type="ECO:0000313" key="3">
    <source>
        <dbReference type="Proteomes" id="UP001629113"/>
    </source>
</evidence>
<comment type="caution">
    <text evidence="2">The sequence shown here is derived from an EMBL/GenBank/DDBJ whole genome shotgun (WGS) entry which is preliminary data.</text>
</comment>
<feature type="compositionally biased region" description="Pro residues" evidence="1">
    <location>
        <begin position="48"/>
        <end position="57"/>
    </location>
</feature>
<dbReference type="PANTHER" id="PTHR28106">
    <property type="entry name" value="MITOCHONDRIAL ATPASE COMPLEX SUBUNIT ATP10"/>
    <property type="match status" value="1"/>
</dbReference>
<evidence type="ECO:0000313" key="2">
    <source>
        <dbReference type="EMBL" id="KAL3420914.1"/>
    </source>
</evidence>
<dbReference type="Pfam" id="PF05176">
    <property type="entry name" value="ATP-synt_10"/>
    <property type="match status" value="1"/>
</dbReference>